<evidence type="ECO:0000313" key="1">
    <source>
        <dbReference type="EMBL" id="MDR6225667.1"/>
    </source>
</evidence>
<organism evidence="1 2">
    <name type="scientific">Desmospora profundinema</name>
    <dbReference type="NCBI Taxonomy" id="1571184"/>
    <lineage>
        <taxon>Bacteria</taxon>
        <taxon>Bacillati</taxon>
        <taxon>Bacillota</taxon>
        <taxon>Bacilli</taxon>
        <taxon>Bacillales</taxon>
        <taxon>Thermoactinomycetaceae</taxon>
        <taxon>Desmospora</taxon>
    </lineage>
</organism>
<protein>
    <submittedName>
        <fullName evidence="1">Uncharacterized protein</fullName>
    </submittedName>
</protein>
<dbReference type="EMBL" id="JAVDQG010000003">
    <property type="protein sequence ID" value="MDR6225667.1"/>
    <property type="molecule type" value="Genomic_DNA"/>
</dbReference>
<proteinExistence type="predicted"/>
<comment type="caution">
    <text evidence="1">The sequence shown here is derived from an EMBL/GenBank/DDBJ whole genome shotgun (WGS) entry which is preliminary data.</text>
</comment>
<dbReference type="Pfam" id="PF22014">
    <property type="entry name" value="DUF6932"/>
    <property type="match status" value="1"/>
</dbReference>
<evidence type="ECO:0000313" key="2">
    <source>
        <dbReference type="Proteomes" id="UP001185012"/>
    </source>
</evidence>
<dbReference type="InterPro" id="IPR053860">
    <property type="entry name" value="DUF6932"/>
</dbReference>
<dbReference type="Proteomes" id="UP001185012">
    <property type="component" value="Unassembled WGS sequence"/>
</dbReference>
<sequence>MRHLWEAKIEEIYVDGSFVTNKPEPGDIDGYYVADAREIASGSIYDRLNQIAKSDVWDIRKREPDEEGIIKPLMWHKHRVELYPHTDDPPQFPESTFSHNFFVKRELELEKVL</sequence>
<keyword evidence="2" id="KW-1185">Reference proteome</keyword>
<name>A0ABU1IM82_9BACL</name>
<gene>
    <name evidence="1" type="ORF">JOE21_001665</name>
</gene>
<reference evidence="1 2" key="1">
    <citation type="submission" date="2023-07" db="EMBL/GenBank/DDBJ databases">
        <title>Genomic Encyclopedia of Type Strains, Phase IV (KMG-IV): sequencing the most valuable type-strain genomes for metagenomic binning, comparative biology and taxonomic classification.</title>
        <authorList>
            <person name="Goeker M."/>
        </authorList>
    </citation>
    <scope>NUCLEOTIDE SEQUENCE [LARGE SCALE GENOMIC DNA]</scope>
    <source>
        <strain evidence="1 2">DSM 45903</strain>
    </source>
</reference>
<accession>A0ABU1IM82</accession>